<name>A1K6G6_AZOSB</name>
<proteinExistence type="inferred from homology"/>
<dbReference type="InterPro" id="IPR001173">
    <property type="entry name" value="Glyco_trans_2-like"/>
</dbReference>
<evidence type="ECO:0000259" key="5">
    <source>
        <dbReference type="Pfam" id="PF00535"/>
    </source>
</evidence>
<evidence type="ECO:0000256" key="2">
    <source>
        <dbReference type="ARBA" id="ARBA00022676"/>
    </source>
</evidence>
<dbReference type="eggNOG" id="COG1216">
    <property type="taxonomic scope" value="Bacteria"/>
</dbReference>
<dbReference type="KEGG" id="aoa:dqs_1953"/>
<evidence type="ECO:0000313" key="7">
    <source>
        <dbReference type="Proteomes" id="UP000002588"/>
    </source>
</evidence>
<dbReference type="GO" id="GO:0016757">
    <property type="term" value="F:glycosyltransferase activity"/>
    <property type="evidence" value="ECO:0007669"/>
    <property type="project" value="UniProtKB-KW"/>
</dbReference>
<dbReference type="EMBL" id="AM406670">
    <property type="protein sequence ID" value="CAL94421.1"/>
    <property type="molecule type" value="Genomic_DNA"/>
</dbReference>
<organism evidence="6 7">
    <name type="scientific">Azoarcus sp. (strain BH72)</name>
    <dbReference type="NCBI Taxonomy" id="418699"/>
    <lineage>
        <taxon>Bacteria</taxon>
        <taxon>Pseudomonadati</taxon>
        <taxon>Pseudomonadota</taxon>
        <taxon>Betaproteobacteria</taxon>
        <taxon>Rhodocyclales</taxon>
        <taxon>Zoogloeaceae</taxon>
        <taxon>Azoarcus</taxon>
    </lineage>
</organism>
<protein>
    <submittedName>
        <fullName evidence="6">Membrane-anchored glycosyltransferase</fullName>
        <ecNumber evidence="6">2.4.-.-</ecNumber>
    </submittedName>
</protein>
<keyword evidence="7" id="KW-1185">Reference proteome</keyword>
<dbReference type="RefSeq" id="WP_011765537.1">
    <property type="nucleotide sequence ID" value="NC_008702.1"/>
</dbReference>
<gene>
    <name evidence="6" type="ordered locus">azo1804</name>
</gene>
<keyword evidence="4" id="KW-1133">Transmembrane helix</keyword>
<dbReference type="HOGENOM" id="CLU_070066_0_0_4"/>
<dbReference type="STRING" id="62928.azo1804"/>
<keyword evidence="4" id="KW-0812">Transmembrane</keyword>
<feature type="transmembrane region" description="Helical" evidence="4">
    <location>
        <begin position="266"/>
        <end position="283"/>
    </location>
</feature>
<dbReference type="PANTHER" id="PTHR43179:SF12">
    <property type="entry name" value="GALACTOFURANOSYLTRANSFERASE GLFT2"/>
    <property type="match status" value="1"/>
</dbReference>
<evidence type="ECO:0000313" key="6">
    <source>
        <dbReference type="EMBL" id="CAL94421.1"/>
    </source>
</evidence>
<dbReference type="Pfam" id="PF00535">
    <property type="entry name" value="Glycos_transf_2"/>
    <property type="match status" value="1"/>
</dbReference>
<evidence type="ECO:0000256" key="1">
    <source>
        <dbReference type="ARBA" id="ARBA00006739"/>
    </source>
</evidence>
<dbReference type="Gene3D" id="3.90.550.10">
    <property type="entry name" value="Spore Coat Polysaccharide Biosynthesis Protein SpsA, Chain A"/>
    <property type="match status" value="1"/>
</dbReference>
<evidence type="ECO:0000256" key="3">
    <source>
        <dbReference type="ARBA" id="ARBA00022679"/>
    </source>
</evidence>
<dbReference type="SUPFAM" id="SSF53448">
    <property type="entry name" value="Nucleotide-diphospho-sugar transferases"/>
    <property type="match status" value="1"/>
</dbReference>
<dbReference type="AlphaFoldDB" id="A1K6G6"/>
<keyword evidence="4" id="KW-0472">Membrane</keyword>
<keyword evidence="2 6" id="KW-0328">Glycosyltransferase</keyword>
<sequence length="326" mass="35740">MKAPVVSVVVPTYQRPRQLLRCLHALFTQQGVPGRVEILVVDDARSPQQRSAVETYARRSGTRATVRYLQPPEGARGPAAARNAGWRAARGEIIAFTDDDTIPAHDWLREGLRAMRPGVTAVWGDVIVPLPDYPTDAERNTAGLDGAEFVTANCFVRRAALLAAGGFDERFKRPWREDSDLYFTLLEAHHAVIPAPAAIVIHPARQAPPGTSIRQHRNLVFDALLYKKHRRLYRQKIAARPPLSYYLTVVAAFTAFGALLGGASTVAATAVGAWCALTLGLALRRLRGTSLAWHNVADIVVSSTVIPLVAVFWRLAGAVRYRVLFA</sequence>
<feature type="transmembrane region" description="Helical" evidence="4">
    <location>
        <begin position="243"/>
        <end position="260"/>
    </location>
</feature>
<feature type="domain" description="Glycosyltransferase 2-like" evidence="5">
    <location>
        <begin position="7"/>
        <end position="128"/>
    </location>
</feature>
<feature type="transmembrane region" description="Helical" evidence="4">
    <location>
        <begin position="295"/>
        <end position="316"/>
    </location>
</feature>
<keyword evidence="3 6" id="KW-0808">Transferase</keyword>
<dbReference type="KEGG" id="azo:azo1804"/>
<comment type="similarity">
    <text evidence="1">Belongs to the glycosyltransferase 2 family.</text>
</comment>
<dbReference type="EC" id="2.4.-.-" evidence="6"/>
<dbReference type="CDD" id="cd00761">
    <property type="entry name" value="Glyco_tranf_GTA_type"/>
    <property type="match status" value="1"/>
</dbReference>
<dbReference type="CAZy" id="GT2">
    <property type="family name" value="Glycosyltransferase Family 2"/>
</dbReference>
<accession>A1K6G6</accession>
<dbReference type="PANTHER" id="PTHR43179">
    <property type="entry name" value="RHAMNOSYLTRANSFERASE WBBL"/>
    <property type="match status" value="1"/>
</dbReference>
<reference evidence="6 7" key="1">
    <citation type="journal article" date="2006" name="Nat. Biotechnol.">
        <title>Complete genome of the mutualistic, N2-fixing grass endophyte Azoarcus sp. strain BH72.</title>
        <authorList>
            <person name="Krause A."/>
            <person name="Ramakumar A."/>
            <person name="Bartels D."/>
            <person name="Battistoni F."/>
            <person name="Bekel T."/>
            <person name="Boch J."/>
            <person name="Boehm M."/>
            <person name="Friedrich F."/>
            <person name="Hurek T."/>
            <person name="Krause L."/>
            <person name="Linke B."/>
            <person name="McHardy A.C."/>
            <person name="Sarkar A."/>
            <person name="Schneiker S."/>
            <person name="Syed A.A."/>
            <person name="Thauer R."/>
            <person name="Vorhoelter F.-J."/>
            <person name="Weidner S."/>
            <person name="Puehler A."/>
            <person name="Reinhold-Hurek B."/>
            <person name="Kaiser O."/>
            <person name="Goesmann A."/>
        </authorList>
    </citation>
    <scope>NUCLEOTIDE SEQUENCE [LARGE SCALE GENOMIC DNA]</scope>
    <source>
        <strain evidence="6 7">BH72</strain>
    </source>
</reference>
<dbReference type="InterPro" id="IPR029044">
    <property type="entry name" value="Nucleotide-diphossugar_trans"/>
</dbReference>
<dbReference type="Proteomes" id="UP000002588">
    <property type="component" value="Chromosome"/>
</dbReference>
<evidence type="ECO:0000256" key="4">
    <source>
        <dbReference type="SAM" id="Phobius"/>
    </source>
</evidence>